<keyword evidence="2" id="KW-1185">Reference proteome</keyword>
<dbReference type="AlphaFoldDB" id="A0A0D0E5H6"/>
<proteinExistence type="predicted"/>
<evidence type="ECO:0000313" key="2">
    <source>
        <dbReference type="Proteomes" id="UP000054538"/>
    </source>
</evidence>
<evidence type="ECO:0000313" key="1">
    <source>
        <dbReference type="EMBL" id="KIK96634.1"/>
    </source>
</evidence>
<dbReference type="Proteomes" id="UP000054538">
    <property type="component" value="Unassembled WGS sequence"/>
</dbReference>
<reference evidence="1 2" key="1">
    <citation type="submission" date="2014-04" db="EMBL/GenBank/DDBJ databases">
        <authorList>
            <consortium name="DOE Joint Genome Institute"/>
            <person name="Kuo A."/>
            <person name="Kohler A."/>
            <person name="Jargeat P."/>
            <person name="Nagy L.G."/>
            <person name="Floudas D."/>
            <person name="Copeland A."/>
            <person name="Barry K.W."/>
            <person name="Cichocki N."/>
            <person name="Veneault-Fourrey C."/>
            <person name="LaButti K."/>
            <person name="Lindquist E.A."/>
            <person name="Lipzen A."/>
            <person name="Lundell T."/>
            <person name="Morin E."/>
            <person name="Murat C."/>
            <person name="Sun H."/>
            <person name="Tunlid A."/>
            <person name="Henrissat B."/>
            <person name="Grigoriev I.V."/>
            <person name="Hibbett D.S."/>
            <person name="Martin F."/>
            <person name="Nordberg H.P."/>
            <person name="Cantor M.N."/>
            <person name="Hua S.X."/>
        </authorList>
    </citation>
    <scope>NUCLEOTIDE SEQUENCE [LARGE SCALE GENOMIC DNA]</scope>
    <source>
        <strain evidence="1 2">Ve08.2h10</strain>
    </source>
</reference>
<protein>
    <submittedName>
        <fullName evidence="1">Uncharacterized protein</fullName>
    </submittedName>
</protein>
<gene>
    <name evidence="1" type="ORF">PAXRUDRAFT_825729</name>
</gene>
<reference evidence="2" key="2">
    <citation type="submission" date="2015-01" db="EMBL/GenBank/DDBJ databases">
        <title>Evolutionary Origins and Diversification of the Mycorrhizal Mutualists.</title>
        <authorList>
            <consortium name="DOE Joint Genome Institute"/>
            <consortium name="Mycorrhizal Genomics Consortium"/>
            <person name="Kohler A."/>
            <person name="Kuo A."/>
            <person name="Nagy L.G."/>
            <person name="Floudas D."/>
            <person name="Copeland A."/>
            <person name="Barry K.W."/>
            <person name="Cichocki N."/>
            <person name="Veneault-Fourrey C."/>
            <person name="LaButti K."/>
            <person name="Lindquist E.A."/>
            <person name="Lipzen A."/>
            <person name="Lundell T."/>
            <person name="Morin E."/>
            <person name="Murat C."/>
            <person name="Riley R."/>
            <person name="Ohm R."/>
            <person name="Sun H."/>
            <person name="Tunlid A."/>
            <person name="Henrissat B."/>
            <person name="Grigoriev I.V."/>
            <person name="Hibbett D.S."/>
            <person name="Martin F."/>
        </authorList>
    </citation>
    <scope>NUCLEOTIDE SEQUENCE [LARGE SCALE GENOMIC DNA]</scope>
    <source>
        <strain evidence="2">Ve08.2h10</strain>
    </source>
</reference>
<dbReference type="InParanoid" id="A0A0D0E5H6"/>
<accession>A0A0D0E5H6</accession>
<organism evidence="1 2">
    <name type="scientific">Paxillus rubicundulus Ve08.2h10</name>
    <dbReference type="NCBI Taxonomy" id="930991"/>
    <lineage>
        <taxon>Eukaryota</taxon>
        <taxon>Fungi</taxon>
        <taxon>Dikarya</taxon>
        <taxon>Basidiomycota</taxon>
        <taxon>Agaricomycotina</taxon>
        <taxon>Agaricomycetes</taxon>
        <taxon>Agaricomycetidae</taxon>
        <taxon>Boletales</taxon>
        <taxon>Paxilineae</taxon>
        <taxon>Paxillaceae</taxon>
        <taxon>Paxillus</taxon>
    </lineage>
</organism>
<dbReference type="EMBL" id="KN824976">
    <property type="protein sequence ID" value="KIK96634.1"/>
    <property type="molecule type" value="Genomic_DNA"/>
</dbReference>
<sequence length="83" mass="9316">MYRSCIVYSQTDLFTDKANGLISLSSAPITSVDCLRTDSPGELEQVGPALLFQVARRLTSTLLLDIAGNYEYRREFNHKISMI</sequence>
<dbReference type="HOGENOM" id="CLU_2543235_0_0_1"/>
<name>A0A0D0E5H6_9AGAM</name>